<dbReference type="Gene3D" id="1.20.5.420">
    <property type="entry name" value="Immunoglobulin FC, subunit C"/>
    <property type="match status" value="5"/>
</dbReference>
<feature type="domain" description="LysM" evidence="16">
    <location>
        <begin position="421"/>
        <end position="465"/>
    </location>
</feature>
<keyword evidence="7 14" id="KW-0732">Signal</keyword>
<accession>A0A6A8F9U3</accession>
<dbReference type="InterPro" id="IPR003132">
    <property type="entry name" value="Protein_A_Ig-bd"/>
</dbReference>
<dbReference type="InterPro" id="IPR005038">
    <property type="entry name" value="Octapeptide"/>
</dbReference>
<dbReference type="InterPro" id="IPR018392">
    <property type="entry name" value="LysM"/>
</dbReference>
<dbReference type="InterPro" id="IPR019931">
    <property type="entry name" value="LPXTG_anchor"/>
</dbReference>
<dbReference type="Gene3D" id="3.10.350.10">
    <property type="entry name" value="LysM domain"/>
    <property type="match status" value="1"/>
</dbReference>
<dbReference type="InterPro" id="IPR009063">
    <property type="entry name" value="Ig/albumin-bd_sf"/>
</dbReference>
<dbReference type="NCBIfam" id="TIGR01167">
    <property type="entry name" value="LPXTG_anchor"/>
    <property type="match status" value="1"/>
</dbReference>
<evidence type="ECO:0000256" key="3">
    <source>
        <dbReference type="ARBA" id="ARBA00011641"/>
    </source>
</evidence>
<dbReference type="Pfam" id="PF04650">
    <property type="entry name" value="YSIRK_signal"/>
    <property type="match status" value="1"/>
</dbReference>
<comment type="similarity">
    <text evidence="2">Belongs to the immunoglobulin-binding protein SpA family.</text>
</comment>
<dbReference type="NCBIfam" id="TIGR01168">
    <property type="entry name" value="YSIRK_signal"/>
    <property type="match status" value="1"/>
</dbReference>
<comment type="caution">
    <text evidence="17">The sequence shown here is derived from an EMBL/GenBank/DDBJ whole genome shotgun (WGS) entry which is preliminary data.</text>
</comment>
<comment type="function">
    <text evidence="12">Plays a role in the inhibition of the host innate and adaptive immune responses. Possesses five immunoglobulin-binding domains that capture both the fragment crystallizable region (Fc region) and the Fab region (part of Ig that identifies antigen) of immunoglobulins. In turn, Staphylococcus aureus is protected from phagocytic killing via inhibition of Ig Fc region. In addition, the host elicited B-cell response is prevented due to a decrease of antibody-secreting cell proliferation that enter the bone marrow, thereby decreasing long-term antibody production. Inhibits osteogenesis by preventing osteoblast proliferation and expression of alkaline phosphatase, type I collagen, osteopontin and osteocalcin. Acts directly as a pro-inflammatory factor in the lung through its ability to bind and activate tumor necrosis factor alpha receptor 1/TNFRSF1A.</text>
</comment>
<dbReference type="SUPFAM" id="SSF46997">
    <property type="entry name" value="Bacterial immunoglobulin/albumin-binding domains"/>
    <property type="match status" value="5"/>
</dbReference>
<evidence type="ECO:0000256" key="5">
    <source>
        <dbReference type="ARBA" id="ARBA00022512"/>
    </source>
</evidence>
<gene>
    <name evidence="17" type="primary">spa</name>
    <name evidence="17" type="ORF">GJH15_00455</name>
</gene>
<proteinExistence type="inferred from homology"/>
<dbReference type="InterPro" id="IPR005877">
    <property type="entry name" value="YSIRK_signal_dom"/>
</dbReference>
<reference evidence="17" key="1">
    <citation type="submission" date="2019-11" db="EMBL/GenBank/DDBJ databases">
        <title>Whole genome sequence profiling of antibiotic resistant Staphylococcus aureus isolates from livestock and farm attendants in Ghana.</title>
        <authorList>
            <person name="Egyir B."/>
            <person name="Hadjirin N.F."/>
            <person name="Gupta S."/>
            <person name="Owusu F."/>
            <person name="Agbodzi B."/>
            <person name="Adogla-Bessa T."/>
            <person name="Addo K."/>
            <person name="Stegger M."/>
            <person name="Larsen A.R."/>
            <person name="Holmes M.A."/>
        </authorList>
    </citation>
    <scope>NUCLEOTIDE SEQUENCE</scope>
    <source>
        <strain evidence="17">GHA/LAMRSA/2016/19</strain>
    </source>
</reference>
<dbReference type="Pfam" id="PF01476">
    <property type="entry name" value="LysM"/>
    <property type="match status" value="1"/>
</dbReference>
<evidence type="ECO:0000256" key="6">
    <source>
        <dbReference type="ARBA" id="ARBA00022525"/>
    </source>
</evidence>
<evidence type="ECO:0000259" key="15">
    <source>
        <dbReference type="PROSITE" id="PS50847"/>
    </source>
</evidence>
<dbReference type="Pfam" id="PF02216">
    <property type="entry name" value="B"/>
    <property type="match status" value="5"/>
</dbReference>
<dbReference type="GO" id="GO:0019865">
    <property type="term" value="F:immunoglobulin binding"/>
    <property type="evidence" value="ECO:0007669"/>
    <property type="project" value="InterPro"/>
</dbReference>
<feature type="region of interest" description="Disordered" evidence="13">
    <location>
        <begin position="467"/>
        <end position="487"/>
    </location>
</feature>
<evidence type="ECO:0000256" key="7">
    <source>
        <dbReference type="ARBA" id="ARBA00022729"/>
    </source>
</evidence>
<sequence>MKKKNIYSIRKLGVGIASVTLGTLLISGGVTPAANAAQHDEAQQNAFYQVLNMPNLNADQRNGFIQSLKDDPSQSANVLGEAKKLNDSQAPKAEAQQNNFNKDQQSAFYEILNMPNLNEAQRNGFIQSLKDDPSQSTNVLGEAKKLNESQAPKADNNFNKDQQNAFYEILNMPNLNEEQRNGFIQSLKDDPSQSANLLAEAKKLNESQAPKADNKFNKEQQNAFYEILHLPNLNEEQRNGFIQSLKDDPSQSANLLAEAKKLNDAQAPKADNKFNKEQQNAFYEILHLPNLTEEQRNGFIQSLKDDPSVSKEILAEAKKLNDAQAPKEEDNNKPGKEDGNKPGKEDNKKPGKEDGNKPGKEDNKKPGKEDNKKPGKEDNNKPGKEDGNKPGKEDNKKPGKEDGNKPGKEDNNKPGKEDGNGVHVVKPGDTVNDIAKANGTTADKIASDNKLADKNMIKPGQELVVDKKQPANHADANKAQALPETGEENPFIGTTVFGGLSLALGAALLAGRRREL</sequence>
<evidence type="ECO:0000256" key="1">
    <source>
        <dbReference type="ARBA" id="ARBA00004168"/>
    </source>
</evidence>
<evidence type="ECO:0000256" key="4">
    <source>
        <dbReference type="ARBA" id="ARBA00021989"/>
    </source>
</evidence>
<feature type="signal peptide" evidence="14">
    <location>
        <begin position="1"/>
        <end position="36"/>
    </location>
</feature>
<name>A0A6A8F9U3_STAAU</name>
<keyword evidence="5" id="KW-0134">Cell wall</keyword>
<feature type="chain" id="PRO_5025624320" description="Immunoglobulin G-binding protein A" evidence="14">
    <location>
        <begin position="37"/>
        <end position="516"/>
    </location>
</feature>
<dbReference type="SMART" id="SM00257">
    <property type="entry name" value="LysM"/>
    <property type="match status" value="1"/>
</dbReference>
<dbReference type="EMBL" id="WJTQ01000001">
    <property type="protein sequence ID" value="MRM24523.1"/>
    <property type="molecule type" value="Genomic_DNA"/>
</dbReference>
<dbReference type="SUPFAM" id="SSF54106">
    <property type="entry name" value="LysM domain"/>
    <property type="match status" value="1"/>
</dbReference>
<dbReference type="AlphaFoldDB" id="A0A6A8F9U3"/>
<comment type="subcellular location">
    <subcellularLocation>
        <location evidence="1">Secreted</location>
        <location evidence="1">Cell wall</location>
        <topology evidence="1">Peptidoglycan-anchor</topology>
    </subcellularLocation>
</comment>
<keyword evidence="10" id="KW-0572">Peptidoglycan-anchor</keyword>
<feature type="compositionally biased region" description="Basic and acidic residues" evidence="13">
    <location>
        <begin position="318"/>
        <end position="420"/>
    </location>
</feature>
<feature type="domain" description="Gram-positive cocci surface proteins LPxTG" evidence="15">
    <location>
        <begin position="482"/>
        <end position="516"/>
    </location>
</feature>
<evidence type="ECO:0000256" key="13">
    <source>
        <dbReference type="SAM" id="MobiDB-lite"/>
    </source>
</evidence>
<organism evidence="17">
    <name type="scientific">Staphylococcus aureus</name>
    <dbReference type="NCBI Taxonomy" id="1280"/>
    <lineage>
        <taxon>Bacteria</taxon>
        <taxon>Bacillati</taxon>
        <taxon>Bacillota</taxon>
        <taxon>Bacilli</taxon>
        <taxon>Bacillales</taxon>
        <taxon>Staphylococcaceae</taxon>
        <taxon>Staphylococcus</taxon>
    </lineage>
</organism>
<dbReference type="InterPro" id="IPR036779">
    <property type="entry name" value="LysM_dom_sf"/>
</dbReference>
<feature type="region of interest" description="Disordered" evidence="13">
    <location>
        <begin position="318"/>
        <end position="429"/>
    </location>
</feature>
<keyword evidence="9" id="KW-0843">Virulence</keyword>
<evidence type="ECO:0000256" key="9">
    <source>
        <dbReference type="ARBA" id="ARBA00023026"/>
    </source>
</evidence>
<dbReference type="Pfam" id="PF03373">
    <property type="entry name" value="Octapeptide"/>
    <property type="match status" value="12"/>
</dbReference>
<dbReference type="CDD" id="cd00118">
    <property type="entry name" value="LysM"/>
    <property type="match status" value="1"/>
</dbReference>
<dbReference type="PROSITE" id="PS51782">
    <property type="entry name" value="LYSM"/>
    <property type="match status" value="1"/>
</dbReference>
<evidence type="ECO:0000313" key="17">
    <source>
        <dbReference type="EMBL" id="MRM24523.1"/>
    </source>
</evidence>
<dbReference type="FunFam" id="1.20.5.420:FF:000003">
    <property type="entry name" value="Immunoglobulin G-binding protein A"/>
    <property type="match status" value="3"/>
</dbReference>
<dbReference type="Pfam" id="PF00746">
    <property type="entry name" value="Gram_pos_anchor"/>
    <property type="match status" value="1"/>
</dbReference>
<keyword evidence="8" id="KW-0677">Repeat</keyword>
<dbReference type="PROSITE" id="PS50847">
    <property type="entry name" value="GRAM_POS_ANCHORING"/>
    <property type="match status" value="1"/>
</dbReference>
<evidence type="ECO:0000256" key="8">
    <source>
        <dbReference type="ARBA" id="ARBA00022737"/>
    </source>
</evidence>
<comment type="subunit">
    <text evidence="3">Interacts with host TNFRSF1A; this interaction leads to the stimulation of both surface expression and shedding of TNFRSF1A.</text>
</comment>
<protein>
    <recommendedName>
        <fullName evidence="4">Immunoglobulin G-binding protein A</fullName>
    </recommendedName>
    <alternativeName>
        <fullName evidence="11">Staphylococcal protein A</fullName>
    </alternativeName>
</protein>
<evidence type="ECO:0000256" key="12">
    <source>
        <dbReference type="ARBA" id="ARBA00045965"/>
    </source>
</evidence>
<keyword evidence="6" id="KW-0964">Secreted</keyword>
<dbReference type="RefSeq" id="WP_103152352.1">
    <property type="nucleotide sequence ID" value="NZ_LKTI01000004.1"/>
</dbReference>
<evidence type="ECO:0000256" key="14">
    <source>
        <dbReference type="SAM" id="SignalP"/>
    </source>
</evidence>
<evidence type="ECO:0000256" key="2">
    <source>
        <dbReference type="ARBA" id="ARBA00008581"/>
    </source>
</evidence>
<evidence type="ECO:0000256" key="10">
    <source>
        <dbReference type="ARBA" id="ARBA00023088"/>
    </source>
</evidence>
<evidence type="ECO:0000256" key="11">
    <source>
        <dbReference type="ARBA" id="ARBA00032569"/>
    </source>
</evidence>
<evidence type="ECO:0000259" key="16">
    <source>
        <dbReference type="PROSITE" id="PS51782"/>
    </source>
</evidence>